<evidence type="ECO:0000256" key="7">
    <source>
        <dbReference type="HAMAP-Rule" id="MF_00017"/>
    </source>
</evidence>
<dbReference type="InterPro" id="IPR006171">
    <property type="entry name" value="TOPRIM_dom"/>
</dbReference>
<evidence type="ECO:0000313" key="10">
    <source>
        <dbReference type="Proteomes" id="UP001597497"/>
    </source>
</evidence>
<dbReference type="CDD" id="cd01025">
    <property type="entry name" value="TOPRIM_recR"/>
    <property type="match status" value="1"/>
</dbReference>
<proteinExistence type="inferred from homology"/>
<evidence type="ECO:0000256" key="4">
    <source>
        <dbReference type="ARBA" id="ARBA00022833"/>
    </source>
</evidence>
<keyword evidence="2 7" id="KW-0227">DNA damage</keyword>
<reference evidence="10" key="1">
    <citation type="journal article" date="2019" name="Int. J. Syst. Evol. Microbiol.">
        <title>The Global Catalogue of Microorganisms (GCM) 10K type strain sequencing project: providing services to taxonomists for standard genome sequencing and annotation.</title>
        <authorList>
            <consortium name="The Broad Institute Genomics Platform"/>
            <consortium name="The Broad Institute Genome Sequencing Center for Infectious Disease"/>
            <person name="Wu L."/>
            <person name="Ma J."/>
        </authorList>
    </citation>
    <scope>NUCLEOTIDE SEQUENCE [LARGE SCALE GENOMIC DNA]</scope>
    <source>
        <strain evidence="10">KCTC 33676</strain>
    </source>
</reference>
<dbReference type="InterPro" id="IPR015967">
    <property type="entry name" value="Rcmb_RecR_Znf"/>
</dbReference>
<evidence type="ECO:0000313" key="9">
    <source>
        <dbReference type="EMBL" id="MFD2673407.1"/>
    </source>
</evidence>
<keyword evidence="10" id="KW-1185">Reference proteome</keyword>
<keyword evidence="5 7" id="KW-0233">DNA recombination</keyword>
<name>A0ABW5RH63_9BACL</name>
<feature type="domain" description="Toprim" evidence="8">
    <location>
        <begin position="80"/>
        <end position="175"/>
    </location>
</feature>
<dbReference type="PANTHER" id="PTHR30446:SF0">
    <property type="entry name" value="RECOMBINATION PROTEIN RECR"/>
    <property type="match status" value="1"/>
</dbReference>
<dbReference type="InterPro" id="IPR000093">
    <property type="entry name" value="DNA_Rcmb_RecR"/>
</dbReference>
<comment type="function">
    <text evidence="7">May play a role in DNA repair. It seems to be involved in an RecBC-independent recombinational process of DNA repair. It may act with RecF and RecO.</text>
</comment>
<keyword evidence="1 7" id="KW-0479">Metal-binding</keyword>
<dbReference type="Gene3D" id="6.10.250.240">
    <property type="match status" value="1"/>
</dbReference>
<dbReference type="InterPro" id="IPR034137">
    <property type="entry name" value="TOPRIM_RecR"/>
</dbReference>
<dbReference type="Gene3D" id="3.40.1360.10">
    <property type="match status" value="1"/>
</dbReference>
<dbReference type="Pfam" id="PF02132">
    <property type="entry name" value="RecR_ZnF"/>
    <property type="match status" value="1"/>
</dbReference>
<dbReference type="EMBL" id="JBHUMM010000044">
    <property type="protein sequence ID" value="MFD2673407.1"/>
    <property type="molecule type" value="Genomic_DNA"/>
</dbReference>
<gene>
    <name evidence="7 9" type="primary">recR</name>
    <name evidence="9" type="ORF">ACFSUC_17810</name>
</gene>
<dbReference type="Pfam" id="PF21176">
    <property type="entry name" value="RecR_HhH"/>
    <property type="match status" value="1"/>
</dbReference>
<comment type="similarity">
    <text evidence="7">Belongs to the RecR family.</text>
</comment>
<feature type="zinc finger region" description="C4-type" evidence="7">
    <location>
        <begin position="57"/>
        <end position="72"/>
    </location>
</feature>
<dbReference type="SUPFAM" id="SSF111304">
    <property type="entry name" value="Recombination protein RecR"/>
    <property type="match status" value="1"/>
</dbReference>
<evidence type="ECO:0000256" key="2">
    <source>
        <dbReference type="ARBA" id="ARBA00022763"/>
    </source>
</evidence>
<dbReference type="Proteomes" id="UP001597497">
    <property type="component" value="Unassembled WGS sequence"/>
</dbReference>
<keyword evidence="6 7" id="KW-0234">DNA repair</keyword>
<accession>A0ABW5RH63</accession>
<protein>
    <recommendedName>
        <fullName evidence="7">Recombination protein RecR</fullName>
    </recommendedName>
</protein>
<evidence type="ECO:0000256" key="3">
    <source>
        <dbReference type="ARBA" id="ARBA00022771"/>
    </source>
</evidence>
<dbReference type="HAMAP" id="MF_00017">
    <property type="entry name" value="RecR"/>
    <property type="match status" value="1"/>
</dbReference>
<keyword evidence="3 7" id="KW-0863">Zinc-finger</keyword>
<dbReference type="Gene3D" id="3.30.60.80">
    <property type="match status" value="1"/>
</dbReference>
<sequence length="199" mass="22211">MYYPEPIAKLIDAFSKLPGIGNKTAARLAFHALRMKEEEVVDFAKALVNVKRNLTYCSVCCNITDVDPCRLCQDKHRDQSVICVVQEPKDVIAMERTKEFQGLYHVLNGAISPMEGIGPDEIRIAELLRRLTDEKVKELILATNPNIEGEATAMYLSKLVKPFGLKVTRIAHGLPVGGDLEYADEVTLSKALEGRRELL</sequence>
<keyword evidence="4 7" id="KW-0862">Zinc</keyword>
<dbReference type="Pfam" id="PF21175">
    <property type="entry name" value="RecR_C"/>
    <property type="match status" value="1"/>
</dbReference>
<organism evidence="9 10">
    <name type="scientific">Marinicrinis sediminis</name>
    <dbReference type="NCBI Taxonomy" id="1652465"/>
    <lineage>
        <taxon>Bacteria</taxon>
        <taxon>Bacillati</taxon>
        <taxon>Bacillota</taxon>
        <taxon>Bacilli</taxon>
        <taxon>Bacillales</taxon>
        <taxon>Paenibacillaceae</taxon>
    </lineage>
</organism>
<evidence type="ECO:0000256" key="5">
    <source>
        <dbReference type="ARBA" id="ARBA00023172"/>
    </source>
</evidence>
<evidence type="ECO:0000256" key="1">
    <source>
        <dbReference type="ARBA" id="ARBA00022723"/>
    </source>
</evidence>
<dbReference type="PANTHER" id="PTHR30446">
    <property type="entry name" value="RECOMBINATION PROTEIN RECR"/>
    <property type="match status" value="1"/>
</dbReference>
<evidence type="ECO:0000259" key="8">
    <source>
        <dbReference type="PROSITE" id="PS50880"/>
    </source>
</evidence>
<dbReference type="SMART" id="SM00493">
    <property type="entry name" value="TOPRIM"/>
    <property type="match status" value="1"/>
</dbReference>
<dbReference type="RefSeq" id="WP_379930998.1">
    <property type="nucleotide sequence ID" value="NZ_JBHUMM010000044.1"/>
</dbReference>
<comment type="caution">
    <text evidence="9">The sequence shown here is derived from an EMBL/GenBank/DDBJ whole genome shotgun (WGS) entry which is preliminary data.</text>
</comment>
<dbReference type="InterPro" id="IPR023627">
    <property type="entry name" value="Rcmb_RecR"/>
</dbReference>
<dbReference type="NCBIfam" id="TIGR00615">
    <property type="entry name" value="recR"/>
    <property type="match status" value="1"/>
</dbReference>
<dbReference type="Pfam" id="PF13662">
    <property type="entry name" value="Toprim_4"/>
    <property type="match status" value="1"/>
</dbReference>
<dbReference type="PROSITE" id="PS50880">
    <property type="entry name" value="TOPRIM"/>
    <property type="match status" value="1"/>
</dbReference>
<evidence type="ECO:0000256" key="6">
    <source>
        <dbReference type="ARBA" id="ARBA00023204"/>
    </source>
</evidence>
<dbReference type="PROSITE" id="PS01300">
    <property type="entry name" value="RECR"/>
    <property type="match status" value="1"/>
</dbReference>
<dbReference type="Gene3D" id="1.10.8.420">
    <property type="entry name" value="RecR Domain 1"/>
    <property type="match status" value="1"/>
</dbReference>